<dbReference type="Gene3D" id="3.40.630.10">
    <property type="entry name" value="Zn peptidases"/>
    <property type="match status" value="1"/>
</dbReference>
<dbReference type="SUPFAM" id="SSF53187">
    <property type="entry name" value="Zn-dependent exopeptidases"/>
    <property type="match status" value="1"/>
</dbReference>
<dbReference type="Pfam" id="PF01546">
    <property type="entry name" value="Peptidase_M20"/>
    <property type="match status" value="1"/>
</dbReference>
<organism evidence="2 3">
    <name type="scientific">Ammonicoccus fulvus</name>
    <dbReference type="NCBI Taxonomy" id="3138240"/>
    <lineage>
        <taxon>Bacteria</taxon>
        <taxon>Bacillati</taxon>
        <taxon>Actinomycetota</taxon>
        <taxon>Actinomycetes</taxon>
        <taxon>Propionibacteriales</taxon>
        <taxon>Propionibacteriaceae</taxon>
        <taxon>Ammonicoccus</taxon>
    </lineage>
</organism>
<feature type="domain" description="Peptidase M20 dimerisation" evidence="1">
    <location>
        <begin position="208"/>
        <end position="301"/>
    </location>
</feature>
<dbReference type="InterPro" id="IPR002933">
    <property type="entry name" value="Peptidase_M20"/>
</dbReference>
<gene>
    <name evidence="2" type="ORF">AADG42_14620</name>
</gene>
<name>A0ABZ3FV87_9ACTN</name>
<dbReference type="PIRSF" id="PIRSF005962">
    <property type="entry name" value="Pept_M20D_amidohydro"/>
    <property type="match status" value="1"/>
</dbReference>
<dbReference type="NCBIfam" id="TIGR01891">
    <property type="entry name" value="amidohydrolases"/>
    <property type="match status" value="1"/>
</dbReference>
<dbReference type="Proteomes" id="UP001442841">
    <property type="component" value="Chromosome"/>
</dbReference>
<dbReference type="SUPFAM" id="SSF55031">
    <property type="entry name" value="Bacterial exopeptidase dimerisation domain"/>
    <property type="match status" value="1"/>
</dbReference>
<dbReference type="InterPro" id="IPR017439">
    <property type="entry name" value="Amidohydrolase"/>
</dbReference>
<evidence type="ECO:0000313" key="3">
    <source>
        <dbReference type="Proteomes" id="UP001442841"/>
    </source>
</evidence>
<dbReference type="RefSeq" id="WP_425309939.1">
    <property type="nucleotide sequence ID" value="NZ_CP154795.1"/>
</dbReference>
<protein>
    <submittedName>
        <fullName evidence="2">Amidohydrolase</fullName>
    </submittedName>
</protein>
<dbReference type="Gene3D" id="3.30.70.360">
    <property type="match status" value="1"/>
</dbReference>
<dbReference type="Pfam" id="PF07687">
    <property type="entry name" value="M20_dimer"/>
    <property type="match status" value="1"/>
</dbReference>
<dbReference type="InterPro" id="IPR011650">
    <property type="entry name" value="Peptidase_M20_dimer"/>
</dbReference>
<proteinExistence type="predicted"/>
<dbReference type="PANTHER" id="PTHR11014:SF63">
    <property type="entry name" value="METALLOPEPTIDASE, PUTATIVE (AFU_ORTHOLOGUE AFUA_6G09600)-RELATED"/>
    <property type="match status" value="1"/>
</dbReference>
<evidence type="ECO:0000313" key="2">
    <source>
        <dbReference type="EMBL" id="XAN08481.1"/>
    </source>
</evidence>
<accession>A0ABZ3FV87</accession>
<dbReference type="EMBL" id="CP154795">
    <property type="protein sequence ID" value="XAN08481.1"/>
    <property type="molecule type" value="Genomic_DNA"/>
</dbReference>
<reference evidence="2 3" key="1">
    <citation type="submission" date="2024-04" db="EMBL/GenBank/DDBJ databases">
        <title>Isolation of an actinomycete strain from pig manure.</title>
        <authorList>
            <person name="Gong T."/>
            <person name="Yu Z."/>
            <person name="An M."/>
            <person name="Wei C."/>
            <person name="Yang W."/>
            <person name="Liu L."/>
        </authorList>
    </citation>
    <scope>NUCLEOTIDE SEQUENCE [LARGE SCALE GENOMIC DNA]</scope>
    <source>
        <strain evidence="2 3">ZF39</strain>
    </source>
</reference>
<keyword evidence="3" id="KW-1185">Reference proteome</keyword>
<dbReference type="PANTHER" id="PTHR11014">
    <property type="entry name" value="PEPTIDASE M20 FAMILY MEMBER"/>
    <property type="match status" value="1"/>
</dbReference>
<dbReference type="InterPro" id="IPR036264">
    <property type="entry name" value="Bact_exopeptidase_dim_dom"/>
</dbReference>
<evidence type="ECO:0000259" key="1">
    <source>
        <dbReference type="Pfam" id="PF07687"/>
    </source>
</evidence>
<sequence>MTADRQAVTQVLSGLAEIRPWYQDLYRHLHANPELSMAEYATAERIATELRNTPGADDAEITTGIGNTGVTAVLRNGDEPCVLIRADMDALPVREATGLGYASTATGTSPDGSSVPVMHACGHDSHVTCQLAAYRLLAAHRDTWSGTLIALFQPAEEAFDGAQTMADDNLADRIPKPDVALAQHVLPGAAGTVMISPGPIMAACDDMFITVHGKGGHGSAPHETVDPVVLTAAIVMRLQTIVSREVDPNDVAVITVGRMEAGTKNNIIPDTAEIELTVRTYDERVRTRTLDAIHRVVRAEALASGAPEPEIRFLSRLPLTTNDPAVTEQVRQAFTAHFGEDRTRPKEREAGSEDFGIIPDLFGTPYCYWCFGAHDPAGWYAAEAAGTAGSDFPDCHSPYFAPLLDALDTGVEAMVVAALAWLGTDRA</sequence>